<comment type="caution">
    <text evidence="5">The sequence shown here is derived from an EMBL/GenBank/DDBJ whole genome shotgun (WGS) entry which is preliminary data.</text>
</comment>
<keyword evidence="1" id="KW-0479">Metal-binding</keyword>
<feature type="domain" description="4Fe-4S ferredoxin-type" evidence="4">
    <location>
        <begin position="299"/>
        <end position="328"/>
    </location>
</feature>
<dbReference type="GO" id="GO:0051536">
    <property type="term" value="F:iron-sulfur cluster binding"/>
    <property type="evidence" value="ECO:0007669"/>
    <property type="project" value="UniProtKB-KW"/>
</dbReference>
<dbReference type="AlphaFoldDB" id="A0A7C4W0S0"/>
<accession>A0A7C4W0S0</accession>
<keyword evidence="2" id="KW-0408">Iron</keyword>
<feature type="domain" description="4Fe-4S ferredoxin-type" evidence="4">
    <location>
        <begin position="269"/>
        <end position="298"/>
    </location>
</feature>
<proteinExistence type="predicted"/>
<name>A0A7C4W0S0_9BACT</name>
<evidence type="ECO:0000256" key="3">
    <source>
        <dbReference type="ARBA" id="ARBA00023014"/>
    </source>
</evidence>
<evidence type="ECO:0000256" key="1">
    <source>
        <dbReference type="ARBA" id="ARBA00022723"/>
    </source>
</evidence>
<protein>
    <submittedName>
        <fullName evidence="5">4Fe-4S ferredoxin</fullName>
    </submittedName>
</protein>
<dbReference type="Gene3D" id="3.30.70.20">
    <property type="match status" value="1"/>
</dbReference>
<organism evidence="5">
    <name type="scientific">Desulfatirhabdium butyrativorans</name>
    <dbReference type="NCBI Taxonomy" id="340467"/>
    <lineage>
        <taxon>Bacteria</taxon>
        <taxon>Pseudomonadati</taxon>
        <taxon>Thermodesulfobacteriota</taxon>
        <taxon>Desulfobacteria</taxon>
        <taxon>Desulfobacterales</taxon>
        <taxon>Desulfatirhabdiaceae</taxon>
        <taxon>Desulfatirhabdium</taxon>
    </lineage>
</organism>
<reference evidence="5" key="1">
    <citation type="journal article" date="2020" name="mSystems">
        <title>Genome- and Community-Level Interaction Insights into Carbon Utilization and Element Cycling Functions of Hydrothermarchaeota in Hydrothermal Sediment.</title>
        <authorList>
            <person name="Zhou Z."/>
            <person name="Liu Y."/>
            <person name="Xu W."/>
            <person name="Pan J."/>
            <person name="Luo Z.H."/>
            <person name="Li M."/>
        </authorList>
    </citation>
    <scope>NUCLEOTIDE SEQUENCE [LARGE SCALE GENOMIC DNA]</scope>
    <source>
        <strain evidence="5">SpSt-477</strain>
    </source>
</reference>
<dbReference type="PROSITE" id="PS51379">
    <property type="entry name" value="4FE4S_FER_2"/>
    <property type="match status" value="2"/>
</dbReference>
<keyword evidence="3" id="KW-0411">Iron-sulfur</keyword>
<dbReference type="InterPro" id="IPR017900">
    <property type="entry name" value="4Fe4S_Fe_S_CS"/>
</dbReference>
<evidence type="ECO:0000313" key="5">
    <source>
        <dbReference type="EMBL" id="HGU33396.1"/>
    </source>
</evidence>
<evidence type="ECO:0000259" key="4">
    <source>
        <dbReference type="PROSITE" id="PS51379"/>
    </source>
</evidence>
<dbReference type="InterPro" id="IPR017896">
    <property type="entry name" value="4Fe4S_Fe-S-bd"/>
</dbReference>
<dbReference type="PROSITE" id="PS00198">
    <property type="entry name" value="4FE4S_FER_1"/>
    <property type="match status" value="1"/>
</dbReference>
<gene>
    <name evidence="5" type="ORF">ENS29_11135</name>
</gene>
<dbReference type="SUPFAM" id="SSF54862">
    <property type="entry name" value="4Fe-4S ferredoxins"/>
    <property type="match status" value="1"/>
</dbReference>
<dbReference type="EMBL" id="DSUH01000256">
    <property type="protein sequence ID" value="HGU33396.1"/>
    <property type="molecule type" value="Genomic_DNA"/>
</dbReference>
<dbReference type="GO" id="GO:0046872">
    <property type="term" value="F:metal ion binding"/>
    <property type="evidence" value="ECO:0007669"/>
    <property type="project" value="UniProtKB-KW"/>
</dbReference>
<evidence type="ECO:0000256" key="2">
    <source>
        <dbReference type="ARBA" id="ARBA00023004"/>
    </source>
</evidence>
<sequence length="359" mass="40907">MQVSVYEKLAEVLDTLPNGFPRTDSGIELRILQRIFRPEDAELFCDLRLHFETADQIAKRTGRSLEGLEAHLIEMGKRGQIFDVDLGGVHIFRMLPWVFGIYEFQLHRLDRELAEMCETYNQVFGRQFFKTKPQLMQVVPIEKEIEGTHEALPFERVSTIVENGKSFMVQDCICKKERGIMDHPCSRPMEVCMAIAPVEGVFDKNNHGRKLTKEEAYALLESCEKQALVHLTWNVQNGHYFICNCCGCCCGVLRSAGAWGASNIVRSSYYAQIDPDACVSCGVCAQERCQVNAIEEAETAYRVIREKCIGCGLCVTTCPSEAIRLVRKPAEEIEPAPKDEMDWYITRSKARNRDIQKYL</sequence>
<dbReference type="Pfam" id="PF14697">
    <property type="entry name" value="Fer4_21"/>
    <property type="match status" value="1"/>
</dbReference>